<dbReference type="Proteomes" id="UP000055048">
    <property type="component" value="Unassembled WGS sequence"/>
</dbReference>
<name>A0A0V0UGH7_9BILA</name>
<reference evidence="1 2" key="1">
    <citation type="submission" date="2015-01" db="EMBL/GenBank/DDBJ databases">
        <title>Evolution of Trichinella species and genotypes.</title>
        <authorList>
            <person name="Korhonen P.K."/>
            <person name="Edoardo P."/>
            <person name="Giuseppe L.R."/>
            <person name="Gasser R.B."/>
        </authorList>
    </citation>
    <scope>NUCLEOTIDE SEQUENCE [LARGE SCALE GENOMIC DNA]</scope>
    <source>
        <strain evidence="1">ISS417</strain>
    </source>
</reference>
<keyword evidence="2" id="KW-1185">Reference proteome</keyword>
<dbReference type="EMBL" id="JYDJ01000011">
    <property type="protein sequence ID" value="KRX49895.1"/>
    <property type="molecule type" value="Genomic_DNA"/>
</dbReference>
<evidence type="ECO:0000313" key="2">
    <source>
        <dbReference type="Proteomes" id="UP000055048"/>
    </source>
</evidence>
<accession>A0A0V0UGH7</accession>
<evidence type="ECO:0000313" key="1">
    <source>
        <dbReference type="EMBL" id="KRX49895.1"/>
    </source>
</evidence>
<organism evidence="1 2">
    <name type="scientific">Trichinella murrelli</name>
    <dbReference type="NCBI Taxonomy" id="144512"/>
    <lineage>
        <taxon>Eukaryota</taxon>
        <taxon>Metazoa</taxon>
        <taxon>Ecdysozoa</taxon>
        <taxon>Nematoda</taxon>
        <taxon>Enoplea</taxon>
        <taxon>Dorylaimia</taxon>
        <taxon>Trichinellida</taxon>
        <taxon>Trichinellidae</taxon>
        <taxon>Trichinella</taxon>
    </lineage>
</organism>
<dbReference type="AlphaFoldDB" id="A0A0V0UGH7"/>
<gene>
    <name evidence="1" type="ORF">T05_9282</name>
</gene>
<proteinExistence type="predicted"/>
<protein>
    <submittedName>
        <fullName evidence="1">Uncharacterized protein</fullName>
    </submittedName>
</protein>
<comment type="caution">
    <text evidence="1">The sequence shown here is derived from an EMBL/GenBank/DDBJ whole genome shotgun (WGS) entry which is preliminary data.</text>
</comment>
<sequence length="77" mass="9100">MDMSKPQIHPLIKNEKQMLSSHQLQRIAKLNLEVKIDSLQKLHSSGYIDFNNDHSRENAWVKEVEVEEETENERRAD</sequence>